<dbReference type="GO" id="GO:0016787">
    <property type="term" value="F:hydrolase activity"/>
    <property type="evidence" value="ECO:0007669"/>
    <property type="project" value="UniProtKB-KW"/>
</dbReference>
<organism evidence="2 3">
    <name type="scientific">Candidatus Desantisbacteria bacterium CG_4_10_14_0_8_um_filter_48_22</name>
    <dbReference type="NCBI Taxonomy" id="1974543"/>
    <lineage>
        <taxon>Bacteria</taxon>
        <taxon>Candidatus Desantisiibacteriota</taxon>
    </lineage>
</organism>
<dbReference type="SUPFAM" id="SSF53474">
    <property type="entry name" value="alpha/beta-Hydrolases"/>
    <property type="match status" value="1"/>
</dbReference>
<evidence type="ECO:0000259" key="1">
    <source>
        <dbReference type="Pfam" id="PF00561"/>
    </source>
</evidence>
<protein>
    <submittedName>
        <fullName evidence="2">Alpha/beta hydrolase</fullName>
    </submittedName>
</protein>
<dbReference type="AlphaFoldDB" id="A0A2M7SB34"/>
<proteinExistence type="predicted"/>
<dbReference type="InterPro" id="IPR050228">
    <property type="entry name" value="Carboxylesterase_BioH"/>
</dbReference>
<dbReference type="InterPro" id="IPR029058">
    <property type="entry name" value="AB_hydrolase_fold"/>
</dbReference>
<dbReference type="InterPro" id="IPR000073">
    <property type="entry name" value="AB_hydrolase_1"/>
</dbReference>
<dbReference type="PANTHER" id="PTHR43194">
    <property type="entry name" value="HYDROLASE ALPHA/BETA FOLD FAMILY"/>
    <property type="match status" value="1"/>
</dbReference>
<feature type="domain" description="AB hydrolase-1" evidence="1">
    <location>
        <begin position="140"/>
        <end position="272"/>
    </location>
</feature>
<dbReference type="Gene3D" id="3.40.50.1820">
    <property type="entry name" value="alpha/beta hydrolase"/>
    <property type="match status" value="1"/>
</dbReference>
<sequence>MASNAKSQFTFPVGYHKFHKNQLFNFQLNRWYSLGYARFEDMKEAGQKINNFNDWKNEMLKLADKAVSEDRLMNAAFYYRAAEFYTFPGDPDKELLYDKFIDLFYRVFQSGEIERFKIPYNEACLPVMKISSAGGKKGTIVMHGGFDSYIEEFYSWMRYFSDNGYEVIAFEGPGQGAALKKYGLGLDYEWEKPVKAVLDYFKLDDATLLGISMGGWFCFRAAAFEPRIKRVIASAIAFDYMKNMNVVLRGIHTWFFKYFRDFTNKMAIMKMEKGKGMGKWMMQNMMYITKKKIPMDAFEIWMQMNEKNLHSDLVRQDVLILTGRNDHFIPFRMHDMQVKALTNAKSVTARVFTKEEQAQNHCQIGNIGLALDVMVKWLEKIS</sequence>
<reference evidence="3" key="1">
    <citation type="submission" date="2017-09" db="EMBL/GenBank/DDBJ databases">
        <title>Depth-based differentiation of microbial function through sediment-hosted aquifers and enrichment of novel symbionts in the deep terrestrial subsurface.</title>
        <authorList>
            <person name="Probst A.J."/>
            <person name="Ladd B."/>
            <person name="Jarett J.K."/>
            <person name="Geller-Mcgrath D.E."/>
            <person name="Sieber C.M.K."/>
            <person name="Emerson J.B."/>
            <person name="Anantharaman K."/>
            <person name="Thomas B.C."/>
            <person name="Malmstrom R."/>
            <person name="Stieglmeier M."/>
            <person name="Klingl A."/>
            <person name="Woyke T."/>
            <person name="Ryan C.M."/>
            <person name="Banfield J.F."/>
        </authorList>
    </citation>
    <scope>NUCLEOTIDE SEQUENCE [LARGE SCALE GENOMIC DNA]</scope>
</reference>
<evidence type="ECO:0000313" key="3">
    <source>
        <dbReference type="Proteomes" id="UP000229307"/>
    </source>
</evidence>
<comment type="caution">
    <text evidence="2">The sequence shown here is derived from an EMBL/GenBank/DDBJ whole genome shotgun (WGS) entry which is preliminary data.</text>
</comment>
<evidence type="ECO:0000313" key="2">
    <source>
        <dbReference type="EMBL" id="PIZ16742.1"/>
    </source>
</evidence>
<dbReference type="Proteomes" id="UP000229307">
    <property type="component" value="Unassembled WGS sequence"/>
</dbReference>
<gene>
    <name evidence="2" type="ORF">COY52_06145</name>
</gene>
<dbReference type="EMBL" id="PFMR01000168">
    <property type="protein sequence ID" value="PIZ16742.1"/>
    <property type="molecule type" value="Genomic_DNA"/>
</dbReference>
<name>A0A2M7SB34_9BACT</name>
<dbReference type="PANTHER" id="PTHR43194:SF2">
    <property type="entry name" value="PEROXISOMAL MEMBRANE PROTEIN LPX1"/>
    <property type="match status" value="1"/>
</dbReference>
<keyword evidence="2" id="KW-0378">Hydrolase</keyword>
<accession>A0A2M7SB34</accession>
<dbReference type="Pfam" id="PF00561">
    <property type="entry name" value="Abhydrolase_1"/>
    <property type="match status" value="1"/>
</dbReference>